<evidence type="ECO:0000259" key="10">
    <source>
        <dbReference type="PROSITE" id="PS51092"/>
    </source>
</evidence>
<gene>
    <name evidence="13" type="primary">LOC116295577</name>
</gene>
<feature type="domain" description="MAM" evidence="9">
    <location>
        <begin position="25"/>
        <end position="181"/>
    </location>
</feature>
<dbReference type="SMART" id="SM00137">
    <property type="entry name" value="MAM"/>
    <property type="match status" value="3"/>
</dbReference>
<comment type="caution">
    <text evidence="6">Lacks conserved residue(s) required for the propagation of feature annotation.</text>
</comment>
<dbReference type="KEGG" id="aten:116295577"/>
<keyword evidence="12" id="KW-1185">Reference proteome</keyword>
<keyword evidence="1" id="KW-0479">Metal-binding</keyword>
<feature type="disulfide bond" evidence="5">
    <location>
        <begin position="956"/>
        <end position="971"/>
    </location>
</feature>
<name>A0A6P8HV84_ACTTE</name>
<dbReference type="CDD" id="cd00112">
    <property type="entry name" value="LDLa"/>
    <property type="match status" value="3"/>
</dbReference>
<dbReference type="CDD" id="cd00041">
    <property type="entry name" value="CUB"/>
    <property type="match status" value="1"/>
</dbReference>
<reference evidence="13" key="1">
    <citation type="submission" date="2025-08" db="UniProtKB">
        <authorList>
            <consortium name="RefSeq"/>
        </authorList>
    </citation>
    <scope>IDENTIFICATION</scope>
    <source>
        <tissue evidence="13">Tentacle</tissue>
    </source>
</reference>
<dbReference type="InterPro" id="IPR035914">
    <property type="entry name" value="Sperma_CUB_dom_sf"/>
</dbReference>
<organism evidence="12 13">
    <name type="scientific">Actinia tenebrosa</name>
    <name type="common">Australian red waratah sea anemone</name>
    <dbReference type="NCBI Taxonomy" id="6105"/>
    <lineage>
        <taxon>Eukaryota</taxon>
        <taxon>Metazoa</taxon>
        <taxon>Cnidaria</taxon>
        <taxon>Anthozoa</taxon>
        <taxon>Hexacorallia</taxon>
        <taxon>Actiniaria</taxon>
        <taxon>Actiniidae</taxon>
        <taxon>Actinia</taxon>
    </lineage>
</organism>
<keyword evidence="2" id="KW-0677">Repeat</keyword>
<dbReference type="Gene3D" id="2.60.120.290">
    <property type="entry name" value="Spermadhesin, CUB domain"/>
    <property type="match status" value="1"/>
</dbReference>
<feature type="disulfide bond" evidence="5">
    <location>
        <begin position="901"/>
        <end position="913"/>
    </location>
</feature>
<evidence type="ECO:0000313" key="12">
    <source>
        <dbReference type="Proteomes" id="UP000515163"/>
    </source>
</evidence>
<dbReference type="SMART" id="SM00607">
    <property type="entry name" value="FTP"/>
    <property type="match status" value="1"/>
</dbReference>
<feature type="chain" id="PRO_5027887774" evidence="7">
    <location>
        <begin position="22"/>
        <end position="1840"/>
    </location>
</feature>
<feature type="domain" description="CUB" evidence="8">
    <location>
        <begin position="1796"/>
        <end position="1840"/>
    </location>
</feature>
<dbReference type="GO" id="GO:0016020">
    <property type="term" value="C:membrane"/>
    <property type="evidence" value="ECO:0007669"/>
    <property type="project" value="InterPro"/>
</dbReference>
<evidence type="ECO:0000256" key="7">
    <source>
        <dbReference type="SAM" id="SignalP"/>
    </source>
</evidence>
<accession>A0A6P8HV84</accession>
<dbReference type="SMART" id="SM00059">
    <property type="entry name" value="FN2"/>
    <property type="match status" value="1"/>
</dbReference>
<feature type="domain" description="Fibronectin type-II" evidence="10">
    <location>
        <begin position="1370"/>
        <end position="1416"/>
    </location>
</feature>
<dbReference type="Gene3D" id="4.10.400.10">
    <property type="entry name" value="Low-density Lipoprotein Receptor"/>
    <property type="match status" value="3"/>
</dbReference>
<feature type="domain" description="MAM" evidence="9">
    <location>
        <begin position="1633"/>
        <end position="1787"/>
    </location>
</feature>
<dbReference type="SUPFAM" id="SSF57424">
    <property type="entry name" value="LDL receptor-like module"/>
    <property type="match status" value="3"/>
</dbReference>
<dbReference type="InterPro" id="IPR013320">
    <property type="entry name" value="ConA-like_dom_sf"/>
</dbReference>
<dbReference type="Pfam" id="PF22633">
    <property type="entry name" value="F5_F8_type_C_2"/>
    <property type="match status" value="1"/>
</dbReference>
<feature type="disulfide bond" evidence="5">
    <location>
        <begin position="982"/>
        <end position="1000"/>
    </location>
</feature>
<dbReference type="GeneID" id="116295577"/>
<dbReference type="PROSITE" id="PS51828">
    <property type="entry name" value="PTX_2"/>
    <property type="match status" value="1"/>
</dbReference>
<dbReference type="InterPro" id="IPR023415">
    <property type="entry name" value="LDLR_class-A_CS"/>
</dbReference>
<feature type="disulfide bond" evidence="5">
    <location>
        <begin position="975"/>
        <end position="987"/>
    </location>
</feature>
<feature type="disulfide bond" evidence="5">
    <location>
        <begin position="920"/>
        <end position="935"/>
    </location>
</feature>
<sequence length="1840" mass="207565">MILQAIFGLVLLCCHLVTNNAQSVGDCDFERNMCNWTNAKGEDDFNWTRYSGRTASFITGPNRDHTTGYGVYLYIETSSPRYKGQVARLISPRMRGPQCMTLWYHMHGSDIGHLAIYANNNGSLRLLWLKGGEQGHYWHETLIDILETKEYQVEIDGVCGKSYEGDIAIDDIAFYPGVCTKQAPPKLYTYADVDHHGLMDQQGLPSPGPRSLQYSLHFQQEPIHNHDQFYLICQDHSGLRIIKTEYIPRQTFPCEPRDFFYSSNSSRRGLFPFFVVDRGTSAPQMISLKNDTTYCTGPSSVTQLFAASIELSVNLAHNSTVSLSSHVPGFPATFAIDGDYKTCAKTLQQDNPWLEMKLCGSQFIYKVYVTTRQNCSYGDHLPNITVRIYDLNIQVSCKTTDQRAKKTSRVFLCQPPLRAHKVRIENHGKQIQLSLCEVIVNAVDSLEHLQGVKAEAWHSISYSDQLSTFIKSPKRYDSPDISETHYEFFDNNFFVFYDYGQRLTSFIQAPDDGRYIFYATCGDQCKVWMKNLKSLSDVFFVEDLEYKKQELLQLIFVTRYTGYGRWSKYSFQTHNKDLDSCHMYMLETAVKSELFGMGYIGVGWKTPNGVNNRPLSLPSMFWILPGLQMLNTTILEPPMKQRSVVVGQTMNISMSYRLCCHGIYCPASCSKSVRLQLLGYTFMVNSSLSTTCQWYNYTASFVIENHPGKYDIKVLESTSNTSVNSHTIRDLEIKARVLHSCFYQDESCSWRIKGDGGHMGWVVEKTANNKGLHLQAEANTTALLQSPLVQPQLIYRSIGLCLEFSYRNNHESSRLEVIVYTPYNQTVLWHLRGMQGSQWKEATIPWPAYLISQANNTTLLKDSIQMRGNTDTNSSVAVSDIRLSTIKCSLTPKHATPGHVCEADEFQCHNGECVKSKLRCDGDYACVDQSDERNCACQSSQYECPDGDCLEVTKLCNGIEECADGSDEAGCGNVCNENQFSCLDGSCVTWSVTCNGVRDCKDRSDEPDICSSLRCPLNKVNCATTTDHSIPRKECRTFRGPCNFEYGFCGLTTSDTNRSSKAKWQIMKGQTPTSETGPLIDHSRPAANGSYLYLEVSGLVRDDAAQLYSDWLEYANVTCLQFWYHMWGRHVGYLNVYIMTNQTRIKVWSRSGDAGPKWRFAQTTIYNNGSSFKFIFEATAGNGNEGDIAIDDVDLITGKCDLSNFGSSSCNFDRDFCNWKNNTGWVLQNADSKSSDVPVRDKQSVGIARTNPKYVEVTPKMESPVIDPQEGFKCLRFWFLINSTSTIIQLYSIKISDLSRKTLWFDNKLTKSWSFMQIPLQTKHEYKLSFETNRQVQDIKLVVAVDDIVLSRDSCQNATSMNINCKMRTTQGDCCSFPFIYKDKCYSYCIGVDGVKPWCSLTDNYDRDGQKGFCVGGNTALQGNPVDCKISYGKQKPTPQMFPVRGSPSNVTWSPRLSSIDVVFNQDNVNGSIIDIASGLFEIPFNVPTKALVTFIIPDLETFTACVWMKTNDTVNQGTPFRYHGTNATGFGLINYKNIAIRLMGKEKNSNVSANDGRWHHLCLVWTSKGGVYQMYKDGMFVIQGNDWHKDQKIPGYSTLLVGADNFVGKISGMNVWTVVMGLSEIAQRAVGCGKERGDIVYWSTFRNQEDVVYPPTCLDVGGKGYLITLNSTKQTASDLISNVFNSPLADYSISFCFYFRYMVIGHSNASLKIYRSDLTDLDTNTTNEELVWEAVSSETRIPLWLFGTVSFSALRTFKIKVSATVGPGQGSIGLAGYFAKPGYCPSFSKCEIRGCQVQLASQSGTFTSPYFPDLYPNNTRCQWLITRPNGKRNRRLQLY</sequence>
<dbReference type="RefSeq" id="XP_031559286.1">
    <property type="nucleotide sequence ID" value="XM_031703426.1"/>
</dbReference>
<dbReference type="CDD" id="cd00062">
    <property type="entry name" value="FN2"/>
    <property type="match status" value="1"/>
</dbReference>
<feature type="disulfide bond" evidence="5">
    <location>
        <begin position="937"/>
        <end position="949"/>
    </location>
</feature>
<feature type="signal peptide" evidence="7">
    <location>
        <begin position="1"/>
        <end position="21"/>
    </location>
</feature>
<evidence type="ECO:0000256" key="5">
    <source>
        <dbReference type="PROSITE-ProRule" id="PRU00124"/>
    </source>
</evidence>
<dbReference type="InterPro" id="IPR002172">
    <property type="entry name" value="LDrepeatLR_classA_rpt"/>
</dbReference>
<evidence type="ECO:0000256" key="2">
    <source>
        <dbReference type="ARBA" id="ARBA00022737"/>
    </source>
</evidence>
<dbReference type="InterPro" id="IPR013806">
    <property type="entry name" value="Kringle-like"/>
</dbReference>
<dbReference type="Pfam" id="PF00040">
    <property type="entry name" value="fn2"/>
    <property type="match status" value="1"/>
</dbReference>
<dbReference type="SMART" id="SM00159">
    <property type="entry name" value="PTX"/>
    <property type="match status" value="1"/>
</dbReference>
<dbReference type="PROSITE" id="PS01180">
    <property type="entry name" value="CUB"/>
    <property type="match status" value="1"/>
</dbReference>
<dbReference type="Gene3D" id="2.60.120.200">
    <property type="match status" value="5"/>
</dbReference>
<evidence type="ECO:0000259" key="8">
    <source>
        <dbReference type="PROSITE" id="PS01180"/>
    </source>
</evidence>
<feature type="domain" description="MAM" evidence="9">
    <location>
        <begin position="1208"/>
        <end position="1357"/>
    </location>
</feature>
<evidence type="ECO:0000256" key="4">
    <source>
        <dbReference type="ARBA" id="ARBA00023157"/>
    </source>
</evidence>
<dbReference type="InterPro" id="IPR000859">
    <property type="entry name" value="CUB_dom"/>
</dbReference>
<dbReference type="SMART" id="SM00192">
    <property type="entry name" value="LDLa"/>
    <property type="match status" value="3"/>
</dbReference>
<feature type="disulfide bond" evidence="5">
    <location>
        <begin position="944"/>
        <end position="962"/>
    </location>
</feature>
<keyword evidence="4 5" id="KW-1015">Disulfide bond</keyword>
<dbReference type="InterPro" id="IPR051560">
    <property type="entry name" value="MAM_domain-containing"/>
</dbReference>
<dbReference type="SUPFAM" id="SSF57440">
    <property type="entry name" value="Kringle-like"/>
    <property type="match status" value="1"/>
</dbReference>
<dbReference type="PANTHER" id="PTHR23282">
    <property type="entry name" value="APICAL ENDOSOMAL GLYCOPROTEIN PRECURSOR"/>
    <property type="match status" value="1"/>
</dbReference>
<dbReference type="PROSITE" id="PS01209">
    <property type="entry name" value="LDLRA_1"/>
    <property type="match status" value="2"/>
</dbReference>
<dbReference type="CDD" id="cd06263">
    <property type="entry name" value="MAM"/>
    <property type="match status" value="2"/>
</dbReference>
<proteinExistence type="predicted"/>
<dbReference type="InParanoid" id="A0A6P8HV84"/>
<dbReference type="Gene3D" id="2.10.10.10">
    <property type="entry name" value="Fibronectin, type II, collagen-binding"/>
    <property type="match status" value="1"/>
</dbReference>
<dbReference type="InterPro" id="IPR000998">
    <property type="entry name" value="MAM_dom"/>
</dbReference>
<dbReference type="GO" id="GO:0046872">
    <property type="term" value="F:metal ion binding"/>
    <property type="evidence" value="ECO:0007669"/>
    <property type="project" value="UniProtKB-KW"/>
</dbReference>
<dbReference type="PROSITE" id="PS51092">
    <property type="entry name" value="FN2_2"/>
    <property type="match status" value="1"/>
</dbReference>
<dbReference type="Pfam" id="PF00629">
    <property type="entry name" value="MAM"/>
    <property type="match status" value="4"/>
</dbReference>
<feature type="domain" description="MAM" evidence="9">
    <location>
        <begin position="1040"/>
        <end position="1202"/>
    </location>
</feature>
<evidence type="ECO:0000256" key="1">
    <source>
        <dbReference type="ARBA" id="ARBA00022723"/>
    </source>
</evidence>
<dbReference type="InterPro" id="IPR000562">
    <property type="entry name" value="FN_type2_dom"/>
</dbReference>
<dbReference type="InterPro" id="IPR008979">
    <property type="entry name" value="Galactose-bd-like_sf"/>
</dbReference>
<dbReference type="OrthoDB" id="5990060at2759"/>
<dbReference type="PANTHER" id="PTHR23282:SF146">
    <property type="entry name" value="RT07201P-RELATED"/>
    <property type="match status" value="1"/>
</dbReference>
<evidence type="ECO:0000259" key="9">
    <source>
        <dbReference type="PROSITE" id="PS50060"/>
    </source>
</evidence>
<evidence type="ECO:0000256" key="6">
    <source>
        <dbReference type="PROSITE-ProRule" id="PRU00479"/>
    </source>
</evidence>
<dbReference type="Pfam" id="PF00431">
    <property type="entry name" value="CUB"/>
    <property type="match status" value="1"/>
</dbReference>
<dbReference type="SUPFAM" id="SSF49854">
    <property type="entry name" value="Spermadhesin, CUB domain"/>
    <property type="match status" value="1"/>
</dbReference>
<dbReference type="Pfam" id="PF13385">
    <property type="entry name" value="Laminin_G_3"/>
    <property type="match status" value="1"/>
</dbReference>
<keyword evidence="3" id="KW-0106">Calcium</keyword>
<dbReference type="SUPFAM" id="SSF49785">
    <property type="entry name" value="Galactose-binding domain-like"/>
    <property type="match status" value="1"/>
</dbReference>
<dbReference type="InterPro" id="IPR036943">
    <property type="entry name" value="FN_type2_sf"/>
</dbReference>
<evidence type="ECO:0000259" key="11">
    <source>
        <dbReference type="PROSITE" id="PS51828"/>
    </source>
</evidence>
<dbReference type="Proteomes" id="UP000515163">
    <property type="component" value="Unplaced"/>
</dbReference>
<dbReference type="InterPro" id="IPR036055">
    <property type="entry name" value="LDL_receptor-like_sf"/>
</dbReference>
<keyword evidence="7" id="KW-0732">Signal</keyword>
<feature type="domain" description="MAM" evidence="9">
    <location>
        <begin position="739"/>
        <end position="890"/>
    </location>
</feature>
<dbReference type="Gene3D" id="2.60.120.260">
    <property type="entry name" value="Galactose-binding domain-like"/>
    <property type="match status" value="1"/>
</dbReference>
<dbReference type="PROSITE" id="PS50060">
    <property type="entry name" value="MAM_2"/>
    <property type="match status" value="5"/>
</dbReference>
<feature type="domain" description="Pentraxin (PTX)" evidence="11">
    <location>
        <begin position="1475"/>
        <end position="1660"/>
    </location>
</feature>
<dbReference type="SUPFAM" id="SSF49899">
    <property type="entry name" value="Concanavalin A-like lectins/glucanases"/>
    <property type="match status" value="5"/>
</dbReference>
<protein>
    <submittedName>
        <fullName evidence="13">Uncharacterized protein LOC116295577</fullName>
    </submittedName>
</protein>
<feature type="disulfide bond" evidence="5">
    <location>
        <begin position="908"/>
        <end position="926"/>
    </location>
</feature>
<dbReference type="InterPro" id="IPR006585">
    <property type="entry name" value="FTP1"/>
</dbReference>
<dbReference type="InterPro" id="IPR001759">
    <property type="entry name" value="PTX_dom"/>
</dbReference>
<evidence type="ECO:0000256" key="3">
    <source>
        <dbReference type="ARBA" id="ARBA00022837"/>
    </source>
</evidence>
<dbReference type="PRINTS" id="PR00261">
    <property type="entry name" value="LDLRECEPTOR"/>
</dbReference>
<evidence type="ECO:0000313" key="13">
    <source>
        <dbReference type="RefSeq" id="XP_031559286.1"/>
    </source>
</evidence>
<dbReference type="PROSITE" id="PS50068">
    <property type="entry name" value="LDLRA_2"/>
    <property type="match status" value="3"/>
</dbReference>
<dbReference type="Pfam" id="PF00057">
    <property type="entry name" value="Ldl_recept_a"/>
    <property type="match status" value="3"/>
</dbReference>